<comment type="caution">
    <text evidence="2">The sequence shown here is derived from an EMBL/GenBank/DDBJ whole genome shotgun (WGS) entry which is preliminary data.</text>
</comment>
<protein>
    <submittedName>
        <fullName evidence="2">Type 4b pilus protein PilO2</fullName>
    </submittedName>
</protein>
<dbReference type="EMBL" id="JACAQB010000003">
    <property type="protein sequence ID" value="NWB94873.1"/>
    <property type="molecule type" value="Genomic_DNA"/>
</dbReference>
<dbReference type="InterPro" id="IPR009663">
    <property type="entry name" value="PAP_PilO"/>
</dbReference>
<name>A0A7Y7XA31_9PSED</name>
<keyword evidence="1" id="KW-0175">Coiled coil</keyword>
<feature type="coiled-coil region" evidence="1">
    <location>
        <begin position="217"/>
        <end position="244"/>
    </location>
</feature>
<evidence type="ECO:0000313" key="2">
    <source>
        <dbReference type="EMBL" id="NWB94873.1"/>
    </source>
</evidence>
<proteinExistence type="predicted"/>
<sequence>MAISATSTKLAKVQVLPYNGNSFVTGLLWHPLGSLTGYMREARQFGRDEEMDIVAIRATQSIIQAGFVSNSAGAVKGMYSLASTLAGQLGDSWIAAWRVSLEEDRYALVAVDQGAVLPGCDQVGTAEDIQRKVAQMLSSTIAFKDTYLPPEFGRGGEPFDVESLLQPRNLRREYRLRPLTFGLSRSELIRLSLVGALVIGALIGWQQWEAHKMRLAREAAIALEKQHQAELEALNARANQQQTLQALEHPWAKRPGIADFIAGCNGSIDQIPPSIEGWIFTSAQCDGELVSATFKRTGNSTANGFIAATRGHYADEPAFFDGGNSAAVKVSLKLDLAGDEPLLEASEALALMTSWLHGQGLEPTLKELPVQAPAPATLPGGKAPPAAPLPKWKHFELQFSSPLPPAIALRNAPSTGVRLREIKTQLQNDQLTWSVTGDLYAN</sequence>
<dbReference type="Pfam" id="PF06864">
    <property type="entry name" value="PAP_PilO"/>
    <property type="match status" value="1"/>
</dbReference>
<organism evidence="2 3">
    <name type="scientific">Pseudomonas gingeri</name>
    <dbReference type="NCBI Taxonomy" id="117681"/>
    <lineage>
        <taxon>Bacteria</taxon>
        <taxon>Pseudomonadati</taxon>
        <taxon>Pseudomonadota</taxon>
        <taxon>Gammaproteobacteria</taxon>
        <taxon>Pseudomonadales</taxon>
        <taxon>Pseudomonadaceae</taxon>
        <taxon>Pseudomonas</taxon>
    </lineage>
</organism>
<gene>
    <name evidence="2" type="primary">pilO2</name>
    <name evidence="2" type="ORF">HX882_03090</name>
</gene>
<accession>A0A7Y7XA31</accession>
<evidence type="ECO:0000313" key="3">
    <source>
        <dbReference type="Proteomes" id="UP000539985"/>
    </source>
</evidence>
<dbReference type="Proteomes" id="UP000539985">
    <property type="component" value="Unassembled WGS sequence"/>
</dbReference>
<dbReference type="RefSeq" id="WP_177099963.1">
    <property type="nucleotide sequence ID" value="NZ_JACAQB010000003.1"/>
</dbReference>
<reference evidence="2 3" key="1">
    <citation type="submission" date="2020-04" db="EMBL/GenBank/DDBJ databases">
        <title>Molecular characterization of pseudomonads from Agaricus bisporus reveal novel blotch 2 pathogens in Western Europe.</title>
        <authorList>
            <person name="Taparia T."/>
            <person name="Krijger M."/>
            <person name="Haynes E."/>
            <person name="Elpinstone J.G."/>
            <person name="Noble R."/>
            <person name="Van Der Wolf J."/>
        </authorList>
    </citation>
    <scope>NUCLEOTIDE SEQUENCE [LARGE SCALE GENOMIC DNA]</scope>
    <source>
        <strain evidence="2 3">H7001</strain>
    </source>
</reference>
<evidence type="ECO:0000256" key="1">
    <source>
        <dbReference type="SAM" id="Coils"/>
    </source>
</evidence>
<dbReference type="AlphaFoldDB" id="A0A7Y7XA31"/>